<dbReference type="InterPro" id="IPR036937">
    <property type="entry name" value="Adhesion_dom_fimbrial_sf"/>
</dbReference>
<accession>A0A2H9U645</accession>
<evidence type="ECO:0000259" key="2">
    <source>
        <dbReference type="Pfam" id="PF00419"/>
    </source>
</evidence>
<keyword evidence="1" id="KW-0732">Signal</keyword>
<sequence>MKQRYTGWLLASGLMINTAVLQAADIDITVNGRVVARPCTVDTPNATIDLGDLYTFDFRTAGSTSTWHSVALNLSNCPIGTSRVVATFSGATDNTGYYRNDGTARNIQLELQDDNGTRLNNGARKSVQVNDSSLSTRFPLRVRAVSVNGRPSDGTIQAVINITYTYA</sequence>
<dbReference type="SUPFAM" id="SSF49401">
    <property type="entry name" value="Bacterial adhesins"/>
    <property type="match status" value="1"/>
</dbReference>
<dbReference type="PANTHER" id="PTHR33420:SF27">
    <property type="entry name" value="PROTEIN FIMG"/>
    <property type="match status" value="1"/>
</dbReference>
<dbReference type="OrthoDB" id="6465350at2"/>
<dbReference type="InterPro" id="IPR050263">
    <property type="entry name" value="Bact_Fimbrial_Adh_Pro"/>
</dbReference>
<dbReference type="Gene3D" id="2.60.40.1090">
    <property type="entry name" value="Fimbrial-type adhesion domain"/>
    <property type="match status" value="1"/>
</dbReference>
<dbReference type="PANTHER" id="PTHR33420">
    <property type="entry name" value="FIMBRIAL SUBUNIT ELFA-RELATED"/>
    <property type="match status" value="1"/>
</dbReference>
<feature type="signal peptide" evidence="1">
    <location>
        <begin position="1"/>
        <end position="23"/>
    </location>
</feature>
<dbReference type="AlphaFoldDB" id="A0A2H9U645"/>
<evidence type="ECO:0000313" key="4">
    <source>
        <dbReference type="Proteomes" id="UP000235861"/>
    </source>
</evidence>
<proteinExistence type="predicted"/>
<comment type="caution">
    <text evidence="3">The sequence shown here is derived from an EMBL/GenBank/DDBJ whole genome shotgun (WGS) entry which is preliminary data.</text>
</comment>
<dbReference type="GO" id="GO:0043709">
    <property type="term" value="P:cell adhesion involved in single-species biofilm formation"/>
    <property type="evidence" value="ECO:0007669"/>
    <property type="project" value="TreeGrafter"/>
</dbReference>
<dbReference type="GO" id="GO:0009289">
    <property type="term" value="C:pilus"/>
    <property type="evidence" value="ECO:0007669"/>
    <property type="project" value="InterPro"/>
</dbReference>
<evidence type="ECO:0000256" key="1">
    <source>
        <dbReference type="SAM" id="SignalP"/>
    </source>
</evidence>
<keyword evidence="4" id="KW-1185">Reference proteome</keyword>
<feature type="chain" id="PRO_5014194457" evidence="1">
    <location>
        <begin position="24"/>
        <end position="167"/>
    </location>
</feature>
<dbReference type="Pfam" id="PF00419">
    <property type="entry name" value="Fimbrial"/>
    <property type="match status" value="1"/>
</dbReference>
<evidence type="ECO:0000313" key="3">
    <source>
        <dbReference type="EMBL" id="PJG59481.1"/>
    </source>
</evidence>
<protein>
    <submittedName>
        <fullName evidence="3">Fimbrial protein</fullName>
    </submittedName>
</protein>
<dbReference type="InterPro" id="IPR008966">
    <property type="entry name" value="Adhesion_dom_sf"/>
</dbReference>
<reference evidence="3 4" key="1">
    <citation type="submission" date="2017-11" db="EMBL/GenBank/DDBJ databases">
        <title>Draft genome sequence of environmental isolate Aeromonas cavernicola sp. nov. MDC 2508.</title>
        <authorList>
            <person name="Colston S.M."/>
            <person name="Navarro A."/>
            <person name="Martinez-Murcia A.J."/>
            <person name="Graf J."/>
        </authorList>
    </citation>
    <scope>NUCLEOTIDE SEQUENCE [LARGE SCALE GENOMIC DNA]</scope>
    <source>
        <strain evidence="3 4">MDC 2508</strain>
    </source>
</reference>
<name>A0A2H9U645_9GAMM</name>
<feature type="domain" description="Fimbrial-type adhesion" evidence="2">
    <location>
        <begin position="29"/>
        <end position="166"/>
    </location>
</feature>
<organism evidence="3 4">
    <name type="scientific">Aeromonas cavernicola</name>
    <dbReference type="NCBI Taxonomy" id="1006623"/>
    <lineage>
        <taxon>Bacteria</taxon>
        <taxon>Pseudomonadati</taxon>
        <taxon>Pseudomonadota</taxon>
        <taxon>Gammaproteobacteria</taxon>
        <taxon>Aeromonadales</taxon>
        <taxon>Aeromonadaceae</taxon>
        <taxon>Aeromonas</taxon>
    </lineage>
</organism>
<dbReference type="EMBL" id="PGGC01000061">
    <property type="protein sequence ID" value="PJG59481.1"/>
    <property type="molecule type" value="Genomic_DNA"/>
</dbReference>
<dbReference type="InterPro" id="IPR000259">
    <property type="entry name" value="Adhesion_dom_fimbrial"/>
</dbReference>
<gene>
    <name evidence="3" type="ORF">CUC53_07075</name>
</gene>
<dbReference type="Proteomes" id="UP000235861">
    <property type="component" value="Unassembled WGS sequence"/>
</dbReference>
<dbReference type="RefSeq" id="WP_100293507.1">
    <property type="nucleotide sequence ID" value="NZ_PGGC01000061.1"/>
</dbReference>